<comment type="caution">
    <text evidence="1">The sequence shown here is derived from an EMBL/GenBank/DDBJ whole genome shotgun (WGS) entry which is preliminary data.</text>
</comment>
<dbReference type="Proteomes" id="UP000634660">
    <property type="component" value="Unassembled WGS sequence"/>
</dbReference>
<evidence type="ECO:0000313" key="1">
    <source>
        <dbReference type="EMBL" id="GGZ90821.1"/>
    </source>
</evidence>
<protein>
    <submittedName>
        <fullName evidence="1">Uncharacterized protein</fullName>
    </submittedName>
</protein>
<gene>
    <name evidence="1" type="ORF">GCM10010371_58320</name>
</gene>
<name>A0A918VDD1_9ACTN</name>
<evidence type="ECO:0000313" key="2">
    <source>
        <dbReference type="Proteomes" id="UP000634660"/>
    </source>
</evidence>
<reference evidence="1" key="2">
    <citation type="submission" date="2020-09" db="EMBL/GenBank/DDBJ databases">
        <authorList>
            <person name="Sun Q."/>
            <person name="Ohkuma M."/>
        </authorList>
    </citation>
    <scope>NUCLEOTIDE SEQUENCE</scope>
    <source>
        <strain evidence="1">JCM 4834</strain>
    </source>
</reference>
<sequence length="79" mass="8868">MTTQVYEDWVPPRSLMIWGRALETIVEDRIATNMPSISPDRAFMICGWVMDAPSDVVSDWPPPPRTPGGVVVAMCFLLF</sequence>
<reference evidence="1" key="1">
    <citation type="journal article" date="2014" name="Int. J. Syst. Evol. Microbiol.">
        <title>Complete genome sequence of Corynebacterium casei LMG S-19264T (=DSM 44701T), isolated from a smear-ripened cheese.</title>
        <authorList>
            <consortium name="US DOE Joint Genome Institute (JGI-PGF)"/>
            <person name="Walter F."/>
            <person name="Albersmeier A."/>
            <person name="Kalinowski J."/>
            <person name="Ruckert C."/>
        </authorList>
    </citation>
    <scope>NUCLEOTIDE SEQUENCE</scope>
    <source>
        <strain evidence="1">JCM 4834</strain>
    </source>
</reference>
<proteinExistence type="predicted"/>
<organism evidence="1 2">
    <name type="scientific">Streptomyces subrutilus</name>
    <dbReference type="NCBI Taxonomy" id="36818"/>
    <lineage>
        <taxon>Bacteria</taxon>
        <taxon>Bacillati</taxon>
        <taxon>Actinomycetota</taxon>
        <taxon>Actinomycetes</taxon>
        <taxon>Kitasatosporales</taxon>
        <taxon>Streptomycetaceae</taxon>
        <taxon>Streptomyces</taxon>
    </lineage>
</organism>
<dbReference type="AlphaFoldDB" id="A0A918VDD1"/>
<dbReference type="EMBL" id="BMVX01000030">
    <property type="protein sequence ID" value="GGZ90821.1"/>
    <property type="molecule type" value="Genomic_DNA"/>
</dbReference>
<accession>A0A918VDD1</accession>